<sequence length="81" mass="9552">MFHFSRNEGDFQLVGENFIGWWAADFQIYILRFPSAKHSDEPLKAGIVFSKGFHDSWVSSPLPRREPEYIYLEIRLFNGIE</sequence>
<reference evidence="1 2" key="1">
    <citation type="submission" date="2009-02" db="EMBL/GenBank/DDBJ databases">
        <authorList>
            <person name="Fulton L."/>
            <person name="Clifton S."/>
            <person name="Fulton B."/>
            <person name="Xu J."/>
            <person name="Minx P."/>
            <person name="Pepin K.H."/>
            <person name="Johnson M."/>
            <person name="Bhonagiri V."/>
            <person name="Nash W.E."/>
            <person name="Mardis E.R."/>
            <person name="Wilson R.K."/>
        </authorList>
    </citation>
    <scope>NUCLEOTIDE SEQUENCE [LARGE SCALE GENOMIC DNA]</scope>
    <source>
        <strain evidence="1 2">ATCC 27758</strain>
    </source>
</reference>
<name>C0B838_9FIRM</name>
<comment type="caution">
    <text evidence="1">The sequence shown here is derived from an EMBL/GenBank/DDBJ whole genome shotgun (WGS) entry which is preliminary data.</text>
</comment>
<organism evidence="1 2">
    <name type="scientific">Coprococcus comes ATCC 27758</name>
    <dbReference type="NCBI Taxonomy" id="470146"/>
    <lineage>
        <taxon>Bacteria</taxon>
        <taxon>Bacillati</taxon>
        <taxon>Bacillota</taxon>
        <taxon>Clostridia</taxon>
        <taxon>Lachnospirales</taxon>
        <taxon>Lachnospiraceae</taxon>
        <taxon>Coprococcus</taxon>
    </lineage>
</organism>
<reference evidence="1 2" key="2">
    <citation type="submission" date="2009-03" db="EMBL/GenBank/DDBJ databases">
        <title>Draft genome sequence of Coprococcus comes (ATCC 27758).</title>
        <authorList>
            <person name="Sudarsanam P."/>
            <person name="Ley R."/>
            <person name="Guruge J."/>
            <person name="Turnbaugh P.J."/>
            <person name="Mahowald M."/>
            <person name="Liep D."/>
            <person name="Gordon J."/>
        </authorList>
    </citation>
    <scope>NUCLEOTIDE SEQUENCE [LARGE SCALE GENOMIC DNA]</scope>
    <source>
        <strain evidence="1 2">ATCC 27758</strain>
    </source>
</reference>
<accession>C0B838</accession>
<evidence type="ECO:0000313" key="2">
    <source>
        <dbReference type="Proteomes" id="UP000003793"/>
    </source>
</evidence>
<gene>
    <name evidence="1" type="ORF">COPCOM_01312</name>
</gene>
<dbReference type="EMBL" id="ABVR01000038">
    <property type="protein sequence ID" value="EEG90575.1"/>
    <property type="molecule type" value="Genomic_DNA"/>
</dbReference>
<dbReference type="AlphaFoldDB" id="C0B838"/>
<dbReference type="HOGENOM" id="CLU_2567989_0_0_9"/>
<proteinExistence type="predicted"/>
<protein>
    <submittedName>
        <fullName evidence="1">Uncharacterized protein</fullName>
    </submittedName>
</protein>
<dbReference type="Proteomes" id="UP000003793">
    <property type="component" value="Unassembled WGS sequence"/>
</dbReference>
<evidence type="ECO:0000313" key="1">
    <source>
        <dbReference type="EMBL" id="EEG90575.1"/>
    </source>
</evidence>